<feature type="region of interest" description="Disordered" evidence="1">
    <location>
        <begin position="781"/>
        <end position="809"/>
    </location>
</feature>
<evidence type="ECO:0000256" key="1">
    <source>
        <dbReference type="SAM" id="MobiDB-lite"/>
    </source>
</evidence>
<dbReference type="EMBL" id="KB932201">
    <property type="protein sequence ID" value="KCV72718.1"/>
    <property type="molecule type" value="Genomic_DNA"/>
</dbReference>
<dbReference type="InterPro" id="IPR036305">
    <property type="entry name" value="RGS_sf"/>
</dbReference>
<name>A0A058ZFL3_FONAL</name>
<evidence type="ECO:0000313" key="3">
    <source>
        <dbReference type="EMBL" id="KCV72718.1"/>
    </source>
</evidence>
<organism evidence="3">
    <name type="scientific">Fonticula alba</name>
    <name type="common">Slime mold</name>
    <dbReference type="NCBI Taxonomy" id="691883"/>
    <lineage>
        <taxon>Eukaryota</taxon>
        <taxon>Rotosphaerida</taxon>
        <taxon>Fonticulaceae</taxon>
        <taxon>Fonticula</taxon>
    </lineage>
</organism>
<feature type="compositionally biased region" description="Low complexity" evidence="1">
    <location>
        <begin position="790"/>
        <end position="809"/>
    </location>
</feature>
<evidence type="ECO:0000256" key="2">
    <source>
        <dbReference type="SAM" id="Phobius"/>
    </source>
</evidence>
<dbReference type="SUPFAM" id="SSF48097">
    <property type="entry name" value="Regulator of G-protein signaling, RGS"/>
    <property type="match status" value="1"/>
</dbReference>
<keyword evidence="2" id="KW-1133">Transmembrane helix</keyword>
<accession>A0A058ZFL3</accession>
<feature type="transmembrane region" description="Helical" evidence="2">
    <location>
        <begin position="372"/>
        <end position="392"/>
    </location>
</feature>
<feature type="transmembrane region" description="Helical" evidence="2">
    <location>
        <begin position="306"/>
        <end position="327"/>
    </location>
</feature>
<feature type="transmembrane region" description="Helical" evidence="2">
    <location>
        <begin position="265"/>
        <end position="286"/>
    </location>
</feature>
<dbReference type="GeneID" id="20525021"/>
<proteinExistence type="predicted"/>
<dbReference type="Proteomes" id="UP000030693">
    <property type="component" value="Unassembled WGS sequence"/>
</dbReference>
<evidence type="ECO:0008006" key="5">
    <source>
        <dbReference type="Google" id="ProtNLM"/>
    </source>
</evidence>
<dbReference type="InterPro" id="IPR044926">
    <property type="entry name" value="RGS_subdomain_2"/>
</dbReference>
<feature type="transmembrane region" description="Helical" evidence="2">
    <location>
        <begin position="88"/>
        <end position="107"/>
    </location>
</feature>
<dbReference type="Gene3D" id="1.10.167.10">
    <property type="entry name" value="Regulator of G-protein Signalling 4, domain 2"/>
    <property type="match status" value="1"/>
</dbReference>
<keyword evidence="2" id="KW-0472">Membrane</keyword>
<feature type="compositionally biased region" description="Low complexity" evidence="1">
    <location>
        <begin position="686"/>
        <end position="730"/>
    </location>
</feature>
<gene>
    <name evidence="3" type="ORF">H696_00296</name>
</gene>
<reference evidence="3" key="1">
    <citation type="submission" date="2013-04" db="EMBL/GenBank/DDBJ databases">
        <title>The Genome Sequence of Fonticula alba ATCC 38817.</title>
        <authorList>
            <consortium name="The Broad Institute Genomics Platform"/>
            <person name="Russ C."/>
            <person name="Cuomo C."/>
            <person name="Burger G."/>
            <person name="Gray M.W."/>
            <person name="Holland P.W.H."/>
            <person name="King N."/>
            <person name="Lang F.B.F."/>
            <person name="Roger A.J."/>
            <person name="Ruiz-Trillo I."/>
            <person name="Brown M."/>
            <person name="Walker B."/>
            <person name="Young S."/>
            <person name="Zeng Q."/>
            <person name="Gargeya S."/>
            <person name="Fitzgerald M."/>
            <person name="Haas B."/>
            <person name="Abouelleil A."/>
            <person name="Allen A.W."/>
            <person name="Alvarado L."/>
            <person name="Arachchi H.M."/>
            <person name="Berlin A.M."/>
            <person name="Chapman S.B."/>
            <person name="Gainer-Dewar J."/>
            <person name="Goldberg J."/>
            <person name="Griggs A."/>
            <person name="Gujja S."/>
            <person name="Hansen M."/>
            <person name="Howarth C."/>
            <person name="Imamovic A."/>
            <person name="Ireland A."/>
            <person name="Larimer J."/>
            <person name="McCowan C."/>
            <person name="Murphy C."/>
            <person name="Pearson M."/>
            <person name="Poon T.W."/>
            <person name="Priest M."/>
            <person name="Roberts A."/>
            <person name="Saif S."/>
            <person name="Shea T."/>
            <person name="Sisk P."/>
            <person name="Sykes S."/>
            <person name="Wortman J."/>
            <person name="Nusbaum C."/>
            <person name="Birren B."/>
        </authorList>
    </citation>
    <scope>NUCLEOTIDE SEQUENCE [LARGE SCALE GENOMIC DNA]</scope>
    <source>
        <strain evidence="3">ATCC 38817</strain>
    </source>
</reference>
<feature type="region of interest" description="Disordered" evidence="1">
    <location>
        <begin position="660"/>
        <end position="730"/>
    </location>
</feature>
<feature type="transmembrane region" description="Helical" evidence="2">
    <location>
        <begin position="57"/>
        <end position="76"/>
    </location>
</feature>
<evidence type="ECO:0000313" key="4">
    <source>
        <dbReference type="Proteomes" id="UP000030693"/>
    </source>
</evidence>
<sequence length="809" mass="87018">MSFFDVSPIAAAANPAQPIPVLYPIEIYGIVGLPLLIACYVWFLARSHTEPIMTRGRLLTSLSFWAIIIHQTVLILSSPNFGRDFTCFPAIISGSLFMNTWLLPLIFRGYIAYFNYVHHAGALKDTVMRIHGSSSSDFMSTDDSDDGLLSDTSTGGSGLRARRSGSSIDTNNALANAALTAAGPFDSVSPEVFDAVMRHHSEKASSSEFPPAPAPFEGDAEAAAGASSAAEAQQVVAGRKASRKQADLSRYYRFLRLIALRRNQIIIYCTVNVLYLGIAALMVTFSANGWNDFSSGNGLCAFQVRFFIMIQALIYVAITIHLSFLLRGVNDTFMIQNELTIQMAVSFSLGIVWIIVVFLARQLYPFGPDHVIITLSSVCCLIITVYPLYLSYTPFFKSLTRQRLALRRGASTGGSGSFDSSFDHLPAQATQNEELKAIRGLNQDDMALMNDKENKSTSVRVTDSKITSVGDLLGYEHMLRLRNPKLRNAFAKFCVSSWCGEIPLFHARARRFESRWDKRLLSDRLEDAMEIRKLFLDPNSQYEINISGSVSREILRALDACVAAFDRGKLSSINITSDGVLVYENTRPTGKQSSDSLPGATSSGSAAGPVADMVYLRRDIFLKAEREIVDQLDRMLATWKISPEGQTKIALALNLNPTGDATSAGHEMNVLTPRRSSRSRRKESLSADGDSDATASKSADLAASSASPGATVSSPSPASSPDASVNDSPAVSADKDAALVSTLTGGNDAAVAVSLDFNMEPVSPNSGAASTAASLGVVMAKPSDKEGASDDGSSIRSNASSSASSAASD</sequence>
<keyword evidence="4" id="KW-1185">Reference proteome</keyword>
<dbReference type="AlphaFoldDB" id="A0A058ZFL3"/>
<dbReference type="RefSeq" id="XP_009492419.1">
    <property type="nucleotide sequence ID" value="XM_009494144.1"/>
</dbReference>
<keyword evidence="2" id="KW-0812">Transmembrane</keyword>
<feature type="region of interest" description="Disordered" evidence="1">
    <location>
        <begin position="586"/>
        <end position="605"/>
    </location>
</feature>
<feature type="transmembrane region" description="Helical" evidence="2">
    <location>
        <begin position="339"/>
        <end position="360"/>
    </location>
</feature>
<feature type="transmembrane region" description="Helical" evidence="2">
    <location>
        <begin position="27"/>
        <end position="45"/>
    </location>
</feature>
<protein>
    <recommendedName>
        <fullName evidence="5">RGS domain-containing protein</fullName>
    </recommendedName>
</protein>
<feature type="region of interest" description="Disordered" evidence="1">
    <location>
        <begin position="137"/>
        <end position="165"/>
    </location>
</feature>